<dbReference type="AlphaFoldDB" id="A0A2T6AUW5"/>
<evidence type="ECO:0000313" key="1">
    <source>
        <dbReference type="EMBL" id="PTX47613.1"/>
    </source>
</evidence>
<dbReference type="PANTHER" id="PTHR37943">
    <property type="entry name" value="PROTEIN VES"/>
    <property type="match status" value="1"/>
</dbReference>
<dbReference type="InterPro" id="IPR014710">
    <property type="entry name" value="RmlC-like_jellyroll"/>
</dbReference>
<dbReference type="SUPFAM" id="SSF51182">
    <property type="entry name" value="RmlC-like cupins"/>
    <property type="match status" value="1"/>
</dbReference>
<comment type="caution">
    <text evidence="1">The sequence shown here is derived from an EMBL/GenBank/DDBJ whole genome shotgun (WGS) entry which is preliminary data.</text>
</comment>
<sequence>MRLSRADYTEMPWANGKGRTVELWREDGPQGLRFRLSMASVVENGDFSLFPGIDRVLTVLSGPGFGLVGDGIDLRCDLLVPAAFPGDVALRAVGVTAPVEDFNVMTARDLPAPEVRVVQTGQHAPPQAGRLFVFDLASQGLEISEAPVTVSGPSLLVLTRF</sequence>
<proteinExistence type="predicted"/>
<gene>
    <name evidence="1" type="ORF">C8N34_112102</name>
</gene>
<protein>
    <recommendedName>
        <fullName evidence="3">HutD protein</fullName>
    </recommendedName>
</protein>
<dbReference type="Pfam" id="PF05962">
    <property type="entry name" value="HutD"/>
    <property type="match status" value="1"/>
</dbReference>
<organism evidence="1 2">
    <name type="scientific">Gemmobacter caeni</name>
    <dbReference type="NCBI Taxonomy" id="589035"/>
    <lineage>
        <taxon>Bacteria</taxon>
        <taxon>Pseudomonadati</taxon>
        <taxon>Pseudomonadota</taxon>
        <taxon>Alphaproteobacteria</taxon>
        <taxon>Rhodobacterales</taxon>
        <taxon>Paracoccaceae</taxon>
        <taxon>Gemmobacter</taxon>
    </lineage>
</organism>
<dbReference type="InterPro" id="IPR011051">
    <property type="entry name" value="RmlC_Cupin_sf"/>
</dbReference>
<keyword evidence="2" id="KW-1185">Reference proteome</keyword>
<dbReference type="PANTHER" id="PTHR37943:SF1">
    <property type="entry name" value="PROTEIN VES"/>
    <property type="match status" value="1"/>
</dbReference>
<reference evidence="1 2" key="1">
    <citation type="submission" date="2018-04" db="EMBL/GenBank/DDBJ databases">
        <title>Genomic Encyclopedia of Archaeal and Bacterial Type Strains, Phase II (KMG-II): from individual species to whole genera.</title>
        <authorList>
            <person name="Goeker M."/>
        </authorList>
    </citation>
    <scope>NUCLEOTIDE SEQUENCE [LARGE SCALE GENOMIC DNA]</scope>
    <source>
        <strain evidence="1 2">DSM 21823</strain>
    </source>
</reference>
<name>A0A2T6AUW5_9RHOB</name>
<evidence type="ECO:0008006" key="3">
    <source>
        <dbReference type="Google" id="ProtNLM"/>
    </source>
</evidence>
<dbReference type="InterPro" id="IPR010282">
    <property type="entry name" value="Uncharacterised_HutD/Ves"/>
</dbReference>
<accession>A0A2T6AUW5</accession>
<dbReference type="Proteomes" id="UP000244224">
    <property type="component" value="Unassembled WGS sequence"/>
</dbReference>
<evidence type="ECO:0000313" key="2">
    <source>
        <dbReference type="Proteomes" id="UP000244224"/>
    </source>
</evidence>
<dbReference type="RefSeq" id="WP_108129836.1">
    <property type="nucleotide sequence ID" value="NZ_QBKP01000012.1"/>
</dbReference>
<dbReference type="Gene3D" id="2.60.120.10">
    <property type="entry name" value="Jelly Rolls"/>
    <property type="match status" value="1"/>
</dbReference>
<dbReference type="EMBL" id="QBKP01000012">
    <property type="protein sequence ID" value="PTX47613.1"/>
    <property type="molecule type" value="Genomic_DNA"/>
</dbReference>
<dbReference type="OrthoDB" id="9800082at2"/>